<keyword evidence="5" id="KW-1185">Reference proteome</keyword>
<dbReference type="SUPFAM" id="SSF55166">
    <property type="entry name" value="Hedgehog/DD-peptidase"/>
    <property type="match status" value="1"/>
</dbReference>
<sequence length="283" mass="30134">MPGPEREAGSRLAVVVLAAAVLVVAAIVALDRDDPAPTPTAAAVPALATPTVPTTTPDPVLPRRADGFGEVLPTPPELVDRRRTAPDVLPPPASGGYEATVAAVPADVLARSTWRPGCPVGPDRLRYLRMSFWGFDDRPHTGEMIVRDDVADGVVGVFRQLFDARFPIEAMRVASADDLTAPPTGRGNTTGAFACRPATGQTRFSAHAYGLAVDVDPFQNPLERRDGLVVPELASAYTDRSWRRPGMITDGDVVVRAFGALGWTWGAMFRAPKDTMHFSATGD</sequence>
<keyword evidence="2" id="KW-0812">Transmembrane</keyword>
<dbReference type="RefSeq" id="WP_345412223.1">
    <property type="nucleotide sequence ID" value="NZ_BAABHO010000008.1"/>
</dbReference>
<keyword evidence="2" id="KW-0472">Membrane</keyword>
<dbReference type="Proteomes" id="UP001500928">
    <property type="component" value="Unassembled WGS sequence"/>
</dbReference>
<keyword evidence="2" id="KW-1133">Transmembrane helix</keyword>
<name>A0ABP9AIK7_9PSEU</name>
<feature type="transmembrane region" description="Helical" evidence="2">
    <location>
        <begin position="12"/>
        <end position="30"/>
    </location>
</feature>
<reference evidence="5" key="1">
    <citation type="journal article" date="2019" name="Int. J. Syst. Evol. Microbiol.">
        <title>The Global Catalogue of Microorganisms (GCM) 10K type strain sequencing project: providing services to taxonomists for standard genome sequencing and annotation.</title>
        <authorList>
            <consortium name="The Broad Institute Genomics Platform"/>
            <consortium name="The Broad Institute Genome Sequencing Center for Infectious Disease"/>
            <person name="Wu L."/>
            <person name="Ma J."/>
        </authorList>
    </citation>
    <scope>NUCLEOTIDE SEQUENCE [LARGE SCALE GENOMIC DNA]</scope>
    <source>
        <strain evidence="5">JCM 17979</strain>
    </source>
</reference>
<dbReference type="Gene3D" id="3.30.1380.10">
    <property type="match status" value="1"/>
</dbReference>
<dbReference type="InterPro" id="IPR009045">
    <property type="entry name" value="Zn_M74/Hedgehog-like"/>
</dbReference>
<organism evidence="4 5">
    <name type="scientific">Actinomycetospora chlora</name>
    <dbReference type="NCBI Taxonomy" id="663608"/>
    <lineage>
        <taxon>Bacteria</taxon>
        <taxon>Bacillati</taxon>
        <taxon>Actinomycetota</taxon>
        <taxon>Actinomycetes</taxon>
        <taxon>Pseudonocardiales</taxon>
        <taxon>Pseudonocardiaceae</taxon>
        <taxon>Actinomycetospora</taxon>
    </lineage>
</organism>
<feature type="region of interest" description="Disordered" evidence="1">
    <location>
        <begin position="49"/>
        <end position="73"/>
    </location>
</feature>
<evidence type="ECO:0000313" key="4">
    <source>
        <dbReference type="EMBL" id="GAA4781622.1"/>
    </source>
</evidence>
<proteinExistence type="predicted"/>
<dbReference type="EMBL" id="BAABHO010000008">
    <property type="protein sequence ID" value="GAA4781622.1"/>
    <property type="molecule type" value="Genomic_DNA"/>
</dbReference>
<protein>
    <submittedName>
        <fullName evidence="4">M15 family metallopeptidase</fullName>
    </submittedName>
</protein>
<dbReference type="InterPro" id="IPR039561">
    <property type="entry name" value="Peptidase_M15C"/>
</dbReference>
<evidence type="ECO:0000256" key="2">
    <source>
        <dbReference type="SAM" id="Phobius"/>
    </source>
</evidence>
<feature type="domain" description="Peptidase M15C" evidence="3">
    <location>
        <begin position="199"/>
        <end position="279"/>
    </location>
</feature>
<feature type="compositionally biased region" description="Low complexity" evidence="1">
    <location>
        <begin position="49"/>
        <end position="58"/>
    </location>
</feature>
<comment type="caution">
    <text evidence="4">The sequence shown here is derived from an EMBL/GenBank/DDBJ whole genome shotgun (WGS) entry which is preliminary data.</text>
</comment>
<accession>A0ABP9AIK7</accession>
<evidence type="ECO:0000313" key="5">
    <source>
        <dbReference type="Proteomes" id="UP001500928"/>
    </source>
</evidence>
<dbReference type="Pfam" id="PF13539">
    <property type="entry name" value="Peptidase_M15_4"/>
    <property type="match status" value="1"/>
</dbReference>
<gene>
    <name evidence="4" type="ORF">GCM10023200_13740</name>
</gene>
<evidence type="ECO:0000259" key="3">
    <source>
        <dbReference type="Pfam" id="PF13539"/>
    </source>
</evidence>
<evidence type="ECO:0000256" key="1">
    <source>
        <dbReference type="SAM" id="MobiDB-lite"/>
    </source>
</evidence>